<evidence type="ECO:0000313" key="4">
    <source>
        <dbReference type="Proteomes" id="UP001597387"/>
    </source>
</evidence>
<dbReference type="InterPro" id="IPR051910">
    <property type="entry name" value="ComF/GntX_DNA_util-trans"/>
</dbReference>
<dbReference type="PANTHER" id="PTHR47505:SF1">
    <property type="entry name" value="DNA UTILIZATION PROTEIN YHGH"/>
    <property type="match status" value="1"/>
</dbReference>
<comment type="caution">
    <text evidence="3">The sequence shown here is derived from an EMBL/GenBank/DDBJ whole genome shotgun (WGS) entry which is preliminary data.</text>
</comment>
<dbReference type="Gene3D" id="3.40.50.2020">
    <property type="match status" value="1"/>
</dbReference>
<proteinExistence type="inferred from homology"/>
<keyword evidence="4" id="KW-1185">Reference proteome</keyword>
<evidence type="ECO:0000313" key="3">
    <source>
        <dbReference type="EMBL" id="MFD2161801.1"/>
    </source>
</evidence>
<reference evidence="4" key="1">
    <citation type="journal article" date="2019" name="Int. J. Syst. Evol. Microbiol.">
        <title>The Global Catalogue of Microorganisms (GCM) 10K type strain sequencing project: providing services to taxonomists for standard genome sequencing and annotation.</title>
        <authorList>
            <consortium name="The Broad Institute Genomics Platform"/>
            <consortium name="The Broad Institute Genome Sequencing Center for Infectious Disease"/>
            <person name="Wu L."/>
            <person name="Ma J."/>
        </authorList>
    </citation>
    <scope>NUCLEOTIDE SEQUENCE [LARGE SCALE GENOMIC DNA]</scope>
    <source>
        <strain evidence="4">KCTC 42217</strain>
    </source>
</reference>
<evidence type="ECO:0000256" key="1">
    <source>
        <dbReference type="ARBA" id="ARBA00008007"/>
    </source>
</evidence>
<organism evidence="3 4">
    <name type="scientific">Paradesertivirga mongoliensis</name>
    <dbReference type="NCBI Taxonomy" id="2100740"/>
    <lineage>
        <taxon>Bacteria</taxon>
        <taxon>Pseudomonadati</taxon>
        <taxon>Bacteroidota</taxon>
        <taxon>Sphingobacteriia</taxon>
        <taxon>Sphingobacteriales</taxon>
        <taxon>Sphingobacteriaceae</taxon>
        <taxon>Paradesertivirga</taxon>
    </lineage>
</organism>
<dbReference type="EMBL" id="JBHUHZ010000001">
    <property type="protein sequence ID" value="MFD2161801.1"/>
    <property type="molecule type" value="Genomic_DNA"/>
</dbReference>
<feature type="domain" description="Phosphoribosyltransferase" evidence="2">
    <location>
        <begin position="139"/>
        <end position="228"/>
    </location>
</feature>
<dbReference type="SUPFAM" id="SSF53271">
    <property type="entry name" value="PRTase-like"/>
    <property type="match status" value="1"/>
</dbReference>
<evidence type="ECO:0000259" key="2">
    <source>
        <dbReference type="Pfam" id="PF00156"/>
    </source>
</evidence>
<dbReference type="Proteomes" id="UP001597387">
    <property type="component" value="Unassembled WGS sequence"/>
</dbReference>
<dbReference type="InterPro" id="IPR000836">
    <property type="entry name" value="PRTase_dom"/>
</dbReference>
<name>A0ABW4ZIE9_9SPHI</name>
<accession>A0ABW4ZIE9</accession>
<dbReference type="Pfam" id="PF00156">
    <property type="entry name" value="Pribosyltran"/>
    <property type="match status" value="1"/>
</dbReference>
<sequence length="231" mass="26142">MNALLQYAEDFFSLFFPQLCSGCGKNLFKNETIICTACIYNLPYTDFHLDEENAVAKQLWGRVPITAAYAFVHFNKGSRVQNLMHQLKYNQKPEVALKLGEMYGLKIKDSEVAKSLELIIPVPLHPAKQKKRGYNQSEFFAKGLSLSLGIPVGLNLYRKVFTDTQTKKSRFVRYENMKEVFAIRKHNDIENKHILLVDDVITTGATIEACAQELLKANGTKVSIATIAFTN</sequence>
<comment type="similarity">
    <text evidence="1">Belongs to the ComF/GntX family.</text>
</comment>
<protein>
    <submittedName>
        <fullName evidence="3">ComF family protein</fullName>
    </submittedName>
</protein>
<dbReference type="RefSeq" id="WP_255898529.1">
    <property type="nucleotide sequence ID" value="NZ_JAFMZO010000001.1"/>
</dbReference>
<dbReference type="CDD" id="cd06223">
    <property type="entry name" value="PRTases_typeI"/>
    <property type="match status" value="1"/>
</dbReference>
<dbReference type="InterPro" id="IPR029057">
    <property type="entry name" value="PRTase-like"/>
</dbReference>
<dbReference type="PANTHER" id="PTHR47505">
    <property type="entry name" value="DNA UTILIZATION PROTEIN YHGH"/>
    <property type="match status" value="1"/>
</dbReference>
<gene>
    <name evidence="3" type="ORF">ACFSJU_05310</name>
</gene>